<dbReference type="AlphaFoldDB" id="A0A417XUP2"/>
<dbReference type="Pfam" id="PF05893">
    <property type="entry name" value="LuxC"/>
    <property type="match status" value="1"/>
</dbReference>
<proteinExistence type="predicted"/>
<dbReference type="RefSeq" id="WP_118928342.1">
    <property type="nucleotide sequence ID" value="NZ_QXGH01000037.1"/>
</dbReference>
<dbReference type="Proteomes" id="UP000283644">
    <property type="component" value="Unassembled WGS sequence"/>
</dbReference>
<evidence type="ECO:0000313" key="3">
    <source>
        <dbReference type="Proteomes" id="UP000283644"/>
    </source>
</evidence>
<keyword evidence="1" id="KW-0521">NADP</keyword>
<reference evidence="2 3" key="1">
    <citation type="submission" date="2018-09" db="EMBL/GenBank/DDBJ databases">
        <title>Genome sequencing of Nocardioides immobilis CCTCC AB 2017083 for comparison to Nocardioides silvaticus.</title>
        <authorList>
            <person name="Li C."/>
            <person name="Wang G."/>
        </authorList>
    </citation>
    <scope>NUCLEOTIDE SEQUENCE [LARGE SCALE GENOMIC DNA]</scope>
    <source>
        <strain evidence="2 3">CCTCC AB 2017083</strain>
    </source>
</reference>
<sequence length="464" mass="49989">MTATQESTAVQVPHVVKGELLTGADCEYGRAGERFSTPALDLNALVWPRNVPGPAFDVPVAEIIDLLVEVGDWLRGDPEGLLEQALAAARRTSPLPAEVVDRSYEHLPKVFGRASMEFQIRAELGGPDVLDGWREVVDAPTGRVHRIRAFPPRLLHVIAGNSPGVAAVSIVRGALIKGLNLIKIPSNDLFTAPAILQAMAHVAPGHPVTRSFSAAYWRGGDERVEGTLFRPQFFDKLVAWGGGETIVNAQKYVGPGFELVAFDPKTSISLVGREAFESDAMLAAVADLAAADATLVEQQACASSRFQFVEGSVEDVDRYCALLHSRMGTERPTTSVAGRPLPAELREEIEGLRGMEDFYRVWGDYAGSGVVIRSEDPVDFHPDFRTVNVVPVADLAEGVAFANVATQTVGVYPPERKAALRDPLAAMGVQRVVRLGSAGGVETGLPHDGFMPLARFVRWVNDEG</sequence>
<keyword evidence="3" id="KW-1185">Reference proteome</keyword>
<dbReference type="GO" id="GO:0003995">
    <property type="term" value="F:acyl-CoA dehydrogenase activity"/>
    <property type="evidence" value="ECO:0007669"/>
    <property type="project" value="InterPro"/>
</dbReference>
<evidence type="ECO:0000256" key="1">
    <source>
        <dbReference type="ARBA" id="ARBA00022857"/>
    </source>
</evidence>
<dbReference type="GO" id="GO:0008218">
    <property type="term" value="P:bioluminescence"/>
    <property type="evidence" value="ECO:0007669"/>
    <property type="project" value="InterPro"/>
</dbReference>
<evidence type="ECO:0000313" key="2">
    <source>
        <dbReference type="EMBL" id="RHW23991.1"/>
    </source>
</evidence>
<dbReference type="OrthoDB" id="580775at2"/>
<gene>
    <name evidence="2" type="ORF">D0Z08_26740</name>
</gene>
<organism evidence="2 3">
    <name type="scientific">Nocardioides immobilis</name>
    <dbReference type="NCBI Taxonomy" id="2049295"/>
    <lineage>
        <taxon>Bacteria</taxon>
        <taxon>Bacillati</taxon>
        <taxon>Actinomycetota</taxon>
        <taxon>Actinomycetes</taxon>
        <taxon>Propionibacteriales</taxon>
        <taxon>Nocardioidaceae</taxon>
        <taxon>Nocardioides</taxon>
    </lineage>
</organism>
<comment type="caution">
    <text evidence="2">The sequence shown here is derived from an EMBL/GenBank/DDBJ whole genome shotgun (WGS) entry which is preliminary data.</text>
</comment>
<protein>
    <submittedName>
        <fullName evidence="2">Long-chain-fatty-acyl-CoA reductase</fullName>
    </submittedName>
</protein>
<dbReference type="EMBL" id="QXGH01000037">
    <property type="protein sequence ID" value="RHW23991.1"/>
    <property type="molecule type" value="Genomic_DNA"/>
</dbReference>
<accession>A0A417XUP2</accession>
<dbReference type="InterPro" id="IPR008670">
    <property type="entry name" value="CoA_reduct_LuxC"/>
</dbReference>
<name>A0A417XUP2_9ACTN</name>
<dbReference type="CDD" id="cd07080">
    <property type="entry name" value="ALDH_Acyl-CoA-Red_LuxC"/>
    <property type="match status" value="1"/>
</dbReference>